<evidence type="ECO:0000259" key="4">
    <source>
        <dbReference type="Pfam" id="PF13193"/>
    </source>
</evidence>
<evidence type="ECO:0000313" key="5">
    <source>
        <dbReference type="EMBL" id="MBA2933524.1"/>
    </source>
</evidence>
<dbReference type="Pfam" id="PF00501">
    <property type="entry name" value="AMP-binding"/>
    <property type="match status" value="1"/>
</dbReference>
<dbReference type="PANTHER" id="PTHR43201">
    <property type="entry name" value="ACYL-COA SYNTHETASE"/>
    <property type="match status" value="1"/>
</dbReference>
<name>A0A838L2W1_9SPHN</name>
<comment type="caution">
    <text evidence="5">The sequence shown here is derived from an EMBL/GenBank/DDBJ whole genome shotgun (WGS) entry which is preliminary data.</text>
</comment>
<dbReference type="Proteomes" id="UP000570166">
    <property type="component" value="Unassembled WGS sequence"/>
</dbReference>
<keyword evidence="2" id="KW-0436">Ligase</keyword>
<proteinExistence type="inferred from homology"/>
<dbReference type="SUPFAM" id="SSF56801">
    <property type="entry name" value="Acetyl-CoA synthetase-like"/>
    <property type="match status" value="1"/>
</dbReference>
<evidence type="ECO:0000256" key="1">
    <source>
        <dbReference type="ARBA" id="ARBA00006432"/>
    </source>
</evidence>
<evidence type="ECO:0000313" key="6">
    <source>
        <dbReference type="Proteomes" id="UP000570166"/>
    </source>
</evidence>
<feature type="domain" description="AMP-dependent synthetase/ligase" evidence="3">
    <location>
        <begin position="17"/>
        <end position="337"/>
    </location>
</feature>
<evidence type="ECO:0000259" key="3">
    <source>
        <dbReference type="Pfam" id="PF00501"/>
    </source>
</evidence>
<dbReference type="GO" id="GO:0006631">
    <property type="term" value="P:fatty acid metabolic process"/>
    <property type="evidence" value="ECO:0007669"/>
    <property type="project" value="TreeGrafter"/>
</dbReference>
<keyword evidence="6" id="KW-1185">Reference proteome</keyword>
<dbReference type="InterPro" id="IPR042099">
    <property type="entry name" value="ANL_N_sf"/>
</dbReference>
<dbReference type="Gene3D" id="3.30.300.30">
    <property type="match status" value="1"/>
</dbReference>
<dbReference type="RefSeq" id="WP_160363346.1">
    <property type="nucleotide sequence ID" value="NZ_JACEIB010000003.1"/>
</dbReference>
<dbReference type="Gene3D" id="3.40.50.12780">
    <property type="entry name" value="N-terminal domain of ligase-like"/>
    <property type="match status" value="1"/>
</dbReference>
<dbReference type="GO" id="GO:0031956">
    <property type="term" value="F:medium-chain fatty acid-CoA ligase activity"/>
    <property type="evidence" value="ECO:0007669"/>
    <property type="project" value="TreeGrafter"/>
</dbReference>
<sequence length="500" mass="54122">MNDPSFGTVLKARGSSERAGAIALRYADDAISWGELDRRSDARAGQLLALGVAPNELVAISLPNGVAHHIWSFAAWKAGATPCVLPTRLPGHELQQMVDLAAPRILVRATGDAIDGVSVIGADQSAPTVPPPPRGLTADNWKAIGSGGSTGRPKLIVDHGPPRLTARIEGLIRLVEMPSGGVMLNAGPLHHNAGFLFTTLGLLAGSEVVGMERFDPEQWLALVERHRVEWAFLVPTMMHRIWSLPAEVRDRYDLSSLRKIVHMAAACPIWLKQAWIDWLGPERILEGYAGTEGPGTMITGEEWLGKPGSVGRVPPDTISIRNAAGAPCPPGEIGEIFFPPGAADRFHYIGAEMKLDAERRMSLGDLGHIDEDGYLFLADRRSDMIVRGGVNIYPAEIEAVLSEHPAVTGAVVIGLPCDELGHRVHALIEPRPATTVSPEELDAFSRVRLSAYKCPESYEQVADALRDEAGKVRRGALRDERLHWLSIGRPFAIAPKRMNS</sequence>
<gene>
    <name evidence="5" type="ORF">HZF05_05380</name>
</gene>
<comment type="similarity">
    <text evidence="1">Belongs to the ATP-dependent AMP-binding enzyme family.</text>
</comment>
<dbReference type="InterPro" id="IPR000873">
    <property type="entry name" value="AMP-dep_synth/lig_dom"/>
</dbReference>
<dbReference type="PANTHER" id="PTHR43201:SF5">
    <property type="entry name" value="MEDIUM-CHAIN ACYL-COA LIGASE ACSF2, MITOCHONDRIAL"/>
    <property type="match status" value="1"/>
</dbReference>
<feature type="domain" description="AMP-binding enzyme C-terminal" evidence="4">
    <location>
        <begin position="396"/>
        <end position="465"/>
    </location>
</feature>
<protein>
    <submittedName>
        <fullName evidence="5">AMP-binding protein</fullName>
    </submittedName>
</protein>
<evidence type="ECO:0000256" key="2">
    <source>
        <dbReference type="ARBA" id="ARBA00022598"/>
    </source>
</evidence>
<dbReference type="InterPro" id="IPR025110">
    <property type="entry name" value="AMP-bd_C"/>
</dbReference>
<accession>A0A838L2W1</accession>
<dbReference type="AlphaFoldDB" id="A0A838L2W1"/>
<reference evidence="5 6" key="1">
    <citation type="submission" date="2020-07" db="EMBL/GenBank/DDBJ databases">
        <authorList>
            <person name="Sun Q."/>
        </authorList>
    </citation>
    <scope>NUCLEOTIDE SEQUENCE [LARGE SCALE GENOMIC DNA]</scope>
    <source>
        <strain evidence="5 6">CGMCC 1.13654</strain>
    </source>
</reference>
<dbReference type="EMBL" id="JACEIB010000003">
    <property type="protein sequence ID" value="MBA2933524.1"/>
    <property type="molecule type" value="Genomic_DNA"/>
</dbReference>
<dbReference type="Pfam" id="PF13193">
    <property type="entry name" value="AMP-binding_C"/>
    <property type="match status" value="1"/>
</dbReference>
<organism evidence="5 6">
    <name type="scientific">Sphingomonas chungangi</name>
    <dbReference type="NCBI Taxonomy" id="2683589"/>
    <lineage>
        <taxon>Bacteria</taxon>
        <taxon>Pseudomonadati</taxon>
        <taxon>Pseudomonadota</taxon>
        <taxon>Alphaproteobacteria</taxon>
        <taxon>Sphingomonadales</taxon>
        <taxon>Sphingomonadaceae</taxon>
        <taxon>Sphingomonas</taxon>
    </lineage>
</organism>
<dbReference type="InterPro" id="IPR045851">
    <property type="entry name" value="AMP-bd_C_sf"/>
</dbReference>